<organism evidence="1 2">
    <name type="scientific">Senna tora</name>
    <dbReference type="NCBI Taxonomy" id="362788"/>
    <lineage>
        <taxon>Eukaryota</taxon>
        <taxon>Viridiplantae</taxon>
        <taxon>Streptophyta</taxon>
        <taxon>Embryophyta</taxon>
        <taxon>Tracheophyta</taxon>
        <taxon>Spermatophyta</taxon>
        <taxon>Magnoliopsida</taxon>
        <taxon>eudicotyledons</taxon>
        <taxon>Gunneridae</taxon>
        <taxon>Pentapetalae</taxon>
        <taxon>rosids</taxon>
        <taxon>fabids</taxon>
        <taxon>Fabales</taxon>
        <taxon>Fabaceae</taxon>
        <taxon>Caesalpinioideae</taxon>
        <taxon>Cassia clade</taxon>
        <taxon>Senna</taxon>
    </lineage>
</organism>
<protein>
    <submittedName>
        <fullName evidence="1">Uncharacterized protein</fullName>
    </submittedName>
</protein>
<evidence type="ECO:0000313" key="1">
    <source>
        <dbReference type="EMBL" id="KAF7825899.1"/>
    </source>
</evidence>
<dbReference type="AlphaFoldDB" id="A0A834TXM7"/>
<keyword evidence="2" id="KW-1185">Reference proteome</keyword>
<gene>
    <name evidence="1" type="ORF">G2W53_017063</name>
</gene>
<name>A0A834TXM7_9FABA</name>
<accession>A0A834TXM7</accession>
<reference evidence="1" key="1">
    <citation type="submission" date="2020-09" db="EMBL/GenBank/DDBJ databases">
        <title>Genome-Enabled Discovery of Anthraquinone Biosynthesis in Senna tora.</title>
        <authorList>
            <person name="Kang S.-H."/>
            <person name="Pandey R.P."/>
            <person name="Lee C.-M."/>
            <person name="Sim J.-S."/>
            <person name="Jeong J.-T."/>
            <person name="Choi B.-S."/>
            <person name="Jung M."/>
            <person name="Ginzburg D."/>
            <person name="Zhao K."/>
            <person name="Won S.Y."/>
            <person name="Oh T.-J."/>
            <person name="Yu Y."/>
            <person name="Kim N.-H."/>
            <person name="Lee O.R."/>
            <person name="Lee T.-H."/>
            <person name="Bashyal P."/>
            <person name="Kim T.-S."/>
            <person name="Lee W.-H."/>
            <person name="Kawkins C."/>
            <person name="Kim C.-K."/>
            <person name="Kim J.S."/>
            <person name="Ahn B.O."/>
            <person name="Rhee S.Y."/>
            <person name="Sohng J.K."/>
        </authorList>
    </citation>
    <scope>NUCLEOTIDE SEQUENCE</scope>
    <source>
        <tissue evidence="1">Leaf</tissue>
    </source>
</reference>
<proteinExistence type="predicted"/>
<dbReference type="Proteomes" id="UP000634136">
    <property type="component" value="Unassembled WGS sequence"/>
</dbReference>
<comment type="caution">
    <text evidence="1">The sequence shown here is derived from an EMBL/GenBank/DDBJ whole genome shotgun (WGS) entry which is preliminary data.</text>
</comment>
<dbReference type="EMBL" id="JAAIUW010000006">
    <property type="protein sequence ID" value="KAF7825899.1"/>
    <property type="molecule type" value="Genomic_DNA"/>
</dbReference>
<sequence>MGVKGDRSGRYRFYFIGLKAPK</sequence>
<evidence type="ECO:0000313" key="2">
    <source>
        <dbReference type="Proteomes" id="UP000634136"/>
    </source>
</evidence>